<dbReference type="RefSeq" id="WP_394511374.1">
    <property type="nucleotide sequence ID" value="NZ_JBIGHX010000004.1"/>
</dbReference>
<comment type="caution">
    <text evidence="1">The sequence shown here is derived from an EMBL/GenBank/DDBJ whole genome shotgun (WGS) entry which is preliminary data.</text>
</comment>
<accession>A0ABW7GKP7</accession>
<sequence length="138" mass="14944">MLNLRDDQMQRLGEAGFSRRLAESLARHDTDFAAMAADAQQAFVAAAIAQARQVGFRTEQGIAGYALGALWLGVGFEQAQPLLLRVLQGPLPEVRRVHALGEWVHDQLGPAATPASGEAALRRSFELTQPWGLQGGQR</sequence>
<evidence type="ECO:0000313" key="2">
    <source>
        <dbReference type="Proteomes" id="UP001606302"/>
    </source>
</evidence>
<gene>
    <name evidence="1" type="ORF">ACG04Q_13080</name>
</gene>
<name>A0ABW7GKP7_9BURK</name>
<dbReference type="EMBL" id="JBIGHX010000004">
    <property type="protein sequence ID" value="MFG6462505.1"/>
    <property type="molecule type" value="Genomic_DNA"/>
</dbReference>
<organism evidence="1 2">
    <name type="scientific">Pelomonas lactea</name>
    <dbReference type="NCBI Taxonomy" id="3299030"/>
    <lineage>
        <taxon>Bacteria</taxon>
        <taxon>Pseudomonadati</taxon>
        <taxon>Pseudomonadota</taxon>
        <taxon>Betaproteobacteria</taxon>
        <taxon>Burkholderiales</taxon>
        <taxon>Sphaerotilaceae</taxon>
        <taxon>Roseateles</taxon>
    </lineage>
</organism>
<keyword evidence="2" id="KW-1185">Reference proteome</keyword>
<protein>
    <submittedName>
        <fullName evidence="1">Uncharacterized protein</fullName>
    </submittedName>
</protein>
<dbReference type="Proteomes" id="UP001606302">
    <property type="component" value="Unassembled WGS sequence"/>
</dbReference>
<evidence type="ECO:0000313" key="1">
    <source>
        <dbReference type="EMBL" id="MFG6462505.1"/>
    </source>
</evidence>
<reference evidence="1 2" key="1">
    <citation type="submission" date="2024-08" db="EMBL/GenBank/DDBJ databases">
        <authorList>
            <person name="Lu H."/>
        </authorList>
    </citation>
    <scope>NUCLEOTIDE SEQUENCE [LARGE SCALE GENOMIC DNA]</scope>
    <source>
        <strain evidence="1 2">DXS20W</strain>
    </source>
</reference>
<proteinExistence type="predicted"/>